<dbReference type="SMART" id="SM00487">
    <property type="entry name" value="DEXDc"/>
    <property type="match status" value="1"/>
</dbReference>
<feature type="domain" description="Helicase ATP-binding" evidence="1">
    <location>
        <begin position="181"/>
        <end position="341"/>
    </location>
</feature>
<evidence type="ECO:0000313" key="2">
    <source>
        <dbReference type="EMBL" id="PAV10356.1"/>
    </source>
</evidence>
<dbReference type="NCBIfam" id="NF046051">
    <property type="entry name" value="restrict_EcoAI"/>
    <property type="match status" value="1"/>
</dbReference>
<dbReference type="Pfam" id="PF00271">
    <property type="entry name" value="Helicase_C"/>
    <property type="match status" value="1"/>
</dbReference>
<name>A0AAX0QAC2_9EURY</name>
<dbReference type="PROSITE" id="PS51192">
    <property type="entry name" value="HELICASE_ATP_BIND_1"/>
    <property type="match status" value="1"/>
</dbReference>
<dbReference type="PANTHER" id="PTHR47396">
    <property type="entry name" value="TYPE I RESTRICTION ENZYME ECOKI R PROTEIN"/>
    <property type="match status" value="1"/>
</dbReference>
<dbReference type="GO" id="GO:0016787">
    <property type="term" value="F:hydrolase activity"/>
    <property type="evidence" value="ECO:0007669"/>
    <property type="project" value="InterPro"/>
</dbReference>
<sequence>MHEKISEEDVKLRYITPAVEKAGWDKFTQIQMEYPFTDGMVLVKDGFVTRGKKKSADYLLSYKKNRPLAIIEAKHNWLSLGDGMQQGLSYAECLDVPFVYSSNGSGFLEHDRLTGLEKELSLDAFPGPEVLWRRYVLDKDLSPAEEKEITTPYYYELGGSIPRYYQRIAINKTIDAVSTGVYPGGIDKRILLVMATGTGKTFTAFQIVHRLRESGLAKRILYLADRNVLIDQTVRSDFKPFDKVMVKVSGRKMDSSYEVFMSLYQQQIGPEGEDDTYKQFAPEFFDVVIVDECHRGSAREDSNWRKILEYFSGAVQIGMTATPKETKEVSNIDYFGDPLYIYSLKQGIEDGFLAPYRVLRVHLDKDLDGWRPNQGQRDLSGKEIPDQMYNSRDFDRTVVLDARTIKVADRITRYLKDTDRFDKTIVFCEDIDHAERMRQALSNANADLVAENYKYVMRITGDNPEGKAQLEYFMDDDSKYPALVTTSELMTTGVNCKTCKLIVIDKNINSMTEFKQIIGRGTRLYPKYGKEYFTIMDFRDASRLFADPTFDGEPFSITEGDHTPKITKTYPPGPPRDKYRVNNVDVQIVSEQVQYYGADGRLTTESFTDFTRKTVQSKFATLDAFLKTWTAHDKRVVISEELELEGVFLEKLREKAGHPEMDDFDLICHVAFDAKPLTKRERVKNVQKKGVLNKYSGSARRVLDILLEKYMSEGDVDIGDLRVLSLAEFMPLGTPPQIARMFGGRDKFVSALFELKSELYAAEG</sequence>
<dbReference type="PANTHER" id="PTHR47396:SF1">
    <property type="entry name" value="ATP-DEPENDENT HELICASE IRC3-RELATED"/>
    <property type="match status" value="1"/>
</dbReference>
<dbReference type="GO" id="GO:0140097">
    <property type="term" value="F:catalytic activity, acting on DNA"/>
    <property type="evidence" value="ECO:0007669"/>
    <property type="project" value="UniProtKB-ARBA"/>
</dbReference>
<dbReference type="Pfam" id="PF08463">
    <property type="entry name" value="EcoEI_R_C"/>
    <property type="match status" value="1"/>
</dbReference>
<reference evidence="2 3" key="1">
    <citation type="journal article" date="2017" name="BMC Genomics">
        <title>Genomic analysis of methanogenic archaea reveals a shift towards energy conservation.</title>
        <authorList>
            <person name="Gilmore S.P."/>
            <person name="Henske J.K."/>
            <person name="Sexton J.A."/>
            <person name="Solomon K.V."/>
            <person name="Seppala S."/>
            <person name="Yoo J.I."/>
            <person name="Huyett L.M."/>
            <person name="Pressman A."/>
            <person name="Cogan J.Z."/>
            <person name="Kivenson V."/>
            <person name="Peng X."/>
            <person name="Tan Y."/>
            <person name="Valentine D.L."/>
            <person name="O'Malley M.A."/>
        </authorList>
    </citation>
    <scope>NUCLEOTIDE SEQUENCE [LARGE SCALE GENOMIC DNA]</scope>
    <source>
        <strain evidence="2 3">XII</strain>
    </source>
</reference>
<keyword evidence="3" id="KW-1185">Reference proteome</keyword>
<dbReference type="Pfam" id="PF04851">
    <property type="entry name" value="ResIII"/>
    <property type="match status" value="1"/>
</dbReference>
<dbReference type="Gene3D" id="3.90.1570.30">
    <property type="match status" value="1"/>
</dbReference>
<protein>
    <recommendedName>
        <fullName evidence="1">Helicase ATP-binding domain-containing protein</fullName>
    </recommendedName>
</protein>
<dbReference type="GO" id="GO:0005524">
    <property type="term" value="F:ATP binding"/>
    <property type="evidence" value="ECO:0007669"/>
    <property type="project" value="InterPro"/>
</dbReference>
<dbReference type="CDD" id="cd18799">
    <property type="entry name" value="SF2_C_EcoAI-like"/>
    <property type="match status" value="1"/>
</dbReference>
<evidence type="ECO:0000313" key="3">
    <source>
        <dbReference type="Proteomes" id="UP000243820"/>
    </source>
</evidence>
<dbReference type="EMBL" id="LMVO01000001">
    <property type="protein sequence ID" value="PAV10356.1"/>
    <property type="molecule type" value="Genomic_DNA"/>
</dbReference>
<dbReference type="InterPro" id="IPR014001">
    <property type="entry name" value="Helicase_ATP-bd"/>
</dbReference>
<dbReference type="InterPro" id="IPR006935">
    <property type="entry name" value="Helicase/UvrB_N"/>
</dbReference>
<dbReference type="Gene3D" id="3.40.50.300">
    <property type="entry name" value="P-loop containing nucleotide triphosphate hydrolases"/>
    <property type="match status" value="2"/>
</dbReference>
<proteinExistence type="predicted"/>
<gene>
    <name evidence="2" type="ORF">ASJ83_07755</name>
</gene>
<dbReference type="InterPro" id="IPR050742">
    <property type="entry name" value="Helicase_Restrict-Modif_Enz"/>
</dbReference>
<dbReference type="GO" id="GO:0120545">
    <property type="term" value="F:nucleic acid conformation isomerase activity"/>
    <property type="evidence" value="ECO:0007669"/>
    <property type="project" value="UniProtKB-ARBA"/>
</dbReference>
<dbReference type="GO" id="GO:0006304">
    <property type="term" value="P:DNA modification"/>
    <property type="evidence" value="ECO:0007669"/>
    <property type="project" value="InterPro"/>
</dbReference>
<dbReference type="CDD" id="cd18032">
    <property type="entry name" value="DEXHc_RE_I_III_res"/>
    <property type="match status" value="1"/>
</dbReference>
<dbReference type="GO" id="GO:0003677">
    <property type="term" value="F:DNA binding"/>
    <property type="evidence" value="ECO:0007669"/>
    <property type="project" value="InterPro"/>
</dbReference>
<dbReference type="GO" id="GO:0005829">
    <property type="term" value="C:cytosol"/>
    <property type="evidence" value="ECO:0007669"/>
    <property type="project" value="TreeGrafter"/>
</dbReference>
<dbReference type="SUPFAM" id="SSF52540">
    <property type="entry name" value="P-loop containing nucleoside triphosphate hydrolases"/>
    <property type="match status" value="1"/>
</dbReference>
<comment type="caution">
    <text evidence="2">The sequence shown here is derived from an EMBL/GenBank/DDBJ whole genome shotgun (WGS) entry which is preliminary data.</text>
</comment>
<dbReference type="InterPro" id="IPR013670">
    <property type="entry name" value="EcoEI_R_C_dom"/>
</dbReference>
<accession>A0AAX0QAC2</accession>
<dbReference type="Proteomes" id="UP000243820">
    <property type="component" value="Unassembled WGS sequence"/>
</dbReference>
<organism evidence="2 3">
    <name type="scientific">Methanocorpusculum parvum</name>
    <dbReference type="NCBI Taxonomy" id="2193"/>
    <lineage>
        <taxon>Archaea</taxon>
        <taxon>Methanobacteriati</taxon>
        <taxon>Methanobacteriota</taxon>
        <taxon>Stenosarchaea group</taxon>
        <taxon>Methanomicrobia</taxon>
        <taxon>Methanomicrobiales</taxon>
        <taxon>Methanocorpusculaceae</taxon>
        <taxon>Methanocorpusculum</taxon>
    </lineage>
</organism>
<dbReference type="AlphaFoldDB" id="A0AAX0QAC2"/>
<dbReference type="InterPro" id="IPR027417">
    <property type="entry name" value="P-loop_NTPase"/>
</dbReference>
<evidence type="ECO:0000259" key="1">
    <source>
        <dbReference type="PROSITE" id="PS51192"/>
    </source>
</evidence>
<dbReference type="InterPro" id="IPR001650">
    <property type="entry name" value="Helicase_C-like"/>
</dbReference>